<organism evidence="4 5">
    <name type="scientific">Vitis vinifera</name>
    <name type="common">Grape</name>
    <dbReference type="NCBI Taxonomy" id="29760"/>
    <lineage>
        <taxon>Eukaryota</taxon>
        <taxon>Viridiplantae</taxon>
        <taxon>Streptophyta</taxon>
        <taxon>Embryophyta</taxon>
        <taxon>Tracheophyta</taxon>
        <taxon>Spermatophyta</taxon>
        <taxon>Magnoliopsida</taxon>
        <taxon>eudicotyledons</taxon>
        <taxon>Gunneridae</taxon>
        <taxon>Pentapetalae</taxon>
        <taxon>rosids</taxon>
        <taxon>Vitales</taxon>
        <taxon>Vitaceae</taxon>
        <taxon>Viteae</taxon>
        <taxon>Vitis</taxon>
    </lineage>
</organism>
<reference evidence="4 5" key="1">
    <citation type="journal article" date="2018" name="PLoS Genet.">
        <title>Population sequencing reveals clonal diversity and ancestral inbreeding in the grapevine cultivar Chardonnay.</title>
        <authorList>
            <person name="Roach M.J."/>
            <person name="Johnson D.L."/>
            <person name="Bohlmann J."/>
            <person name="van Vuuren H.J."/>
            <person name="Jones S.J."/>
            <person name="Pretorius I.S."/>
            <person name="Schmidt S.A."/>
            <person name="Borneman A.R."/>
        </authorList>
    </citation>
    <scope>NUCLEOTIDE SEQUENCE [LARGE SCALE GENOMIC DNA]</scope>
    <source>
        <strain evidence="5">cv. Chardonnay</strain>
        <tissue evidence="4">Leaf</tissue>
    </source>
</reference>
<gene>
    <name evidence="4" type="ORF">CK203_077697</name>
</gene>
<dbReference type="AlphaFoldDB" id="A0A438BX55"/>
<comment type="caution">
    <text evidence="4">The sequence shown here is derived from an EMBL/GenBank/DDBJ whole genome shotgun (WGS) entry which is preliminary data.</text>
</comment>
<evidence type="ECO:0000259" key="3">
    <source>
        <dbReference type="PROSITE" id="PS50158"/>
    </source>
</evidence>
<dbReference type="PANTHER" id="PTHR34222:SF43">
    <property type="entry name" value="RETROTRANSPOSON GAG DOMAIN-CONTAINING PROTEIN"/>
    <property type="match status" value="1"/>
</dbReference>
<dbReference type="Pfam" id="PF22936">
    <property type="entry name" value="Pol_BBD"/>
    <property type="match status" value="1"/>
</dbReference>
<keyword evidence="1" id="KW-0863">Zinc-finger</keyword>
<name>A0A438BX55_VITVI</name>
<proteinExistence type="predicted"/>
<protein>
    <recommendedName>
        <fullName evidence="3">CCHC-type domain-containing protein</fullName>
    </recommendedName>
</protein>
<dbReference type="SUPFAM" id="SSF57756">
    <property type="entry name" value="Retrovirus zinc finger-like domains"/>
    <property type="match status" value="1"/>
</dbReference>
<keyword evidence="1" id="KW-0862">Zinc</keyword>
<dbReference type="PANTHER" id="PTHR34222">
    <property type="entry name" value="GAG_PRE-INTEGRS DOMAIN-CONTAINING PROTEIN"/>
    <property type="match status" value="1"/>
</dbReference>
<evidence type="ECO:0000313" key="5">
    <source>
        <dbReference type="Proteomes" id="UP000288805"/>
    </source>
</evidence>
<feature type="domain" description="CCHC-type" evidence="3">
    <location>
        <begin position="162"/>
        <end position="175"/>
    </location>
</feature>
<dbReference type="EMBL" id="QGNW01002598">
    <property type="protein sequence ID" value="RVW15582.1"/>
    <property type="molecule type" value="Genomic_DNA"/>
</dbReference>
<evidence type="ECO:0000256" key="2">
    <source>
        <dbReference type="SAM" id="MobiDB-lite"/>
    </source>
</evidence>
<feature type="region of interest" description="Disordered" evidence="2">
    <location>
        <begin position="125"/>
        <end position="156"/>
    </location>
</feature>
<dbReference type="GO" id="GO:0008270">
    <property type="term" value="F:zinc ion binding"/>
    <property type="evidence" value="ECO:0007669"/>
    <property type="project" value="UniProtKB-KW"/>
</dbReference>
<sequence length="294" mass="33009">MVADLYVTREYETLSQMSTAREIWIALAKAFYDGADESRLFALNQRAFSTKQVGRPLSTYYGDLIEIFQDHRDKIVMKDPEDILRRDPALDLEETYAYVRRDSVRRAALNGKPEHLESSTMVAHRANRAKNQQSQTNPKLDRALGPSNHDHNQSVGKPERLCTHCGETGHTKSRCYDIIGYPEWWDFSKAPRKRNSKSNHHASVVVVEPNHSSTSNPEKASSFIATSRNVGKALHISTSVSHSEWIIDSGATHHMTFDNNHIRSMKSSNQHIVSTANGTPSPVIGEGSIALTKI</sequence>
<evidence type="ECO:0000313" key="4">
    <source>
        <dbReference type="EMBL" id="RVW15582.1"/>
    </source>
</evidence>
<evidence type="ECO:0000256" key="1">
    <source>
        <dbReference type="PROSITE-ProRule" id="PRU00047"/>
    </source>
</evidence>
<dbReference type="InterPro" id="IPR001878">
    <property type="entry name" value="Znf_CCHC"/>
</dbReference>
<feature type="compositionally biased region" description="Polar residues" evidence="2">
    <location>
        <begin position="129"/>
        <end position="138"/>
    </location>
</feature>
<dbReference type="InterPro" id="IPR036875">
    <property type="entry name" value="Znf_CCHC_sf"/>
</dbReference>
<dbReference type="GO" id="GO:0003676">
    <property type="term" value="F:nucleic acid binding"/>
    <property type="evidence" value="ECO:0007669"/>
    <property type="project" value="InterPro"/>
</dbReference>
<keyword evidence="1" id="KW-0479">Metal-binding</keyword>
<dbReference type="Proteomes" id="UP000288805">
    <property type="component" value="Unassembled WGS sequence"/>
</dbReference>
<accession>A0A438BX55</accession>
<dbReference type="PROSITE" id="PS50158">
    <property type="entry name" value="ZF_CCHC"/>
    <property type="match status" value="1"/>
</dbReference>
<dbReference type="InterPro" id="IPR054722">
    <property type="entry name" value="PolX-like_BBD"/>
</dbReference>